<dbReference type="AlphaFoldDB" id="A0A059G2H0"/>
<evidence type="ECO:0000313" key="1">
    <source>
        <dbReference type="EMBL" id="KDA01062.1"/>
    </source>
</evidence>
<comment type="caution">
    <text evidence="1">The sequence shown here is derived from an EMBL/GenBank/DDBJ whole genome shotgun (WGS) entry which is preliminary data.</text>
</comment>
<organism evidence="1 2">
    <name type="scientific">Hyphomonas oceanitis SCH89</name>
    <dbReference type="NCBI Taxonomy" id="1280953"/>
    <lineage>
        <taxon>Bacteria</taxon>
        <taxon>Pseudomonadati</taxon>
        <taxon>Pseudomonadota</taxon>
        <taxon>Alphaproteobacteria</taxon>
        <taxon>Hyphomonadales</taxon>
        <taxon>Hyphomonadaceae</taxon>
        <taxon>Hyphomonas</taxon>
    </lineage>
</organism>
<dbReference type="Proteomes" id="UP000024942">
    <property type="component" value="Unassembled WGS sequence"/>
</dbReference>
<dbReference type="PATRIC" id="fig|1280953.3.peg.3478"/>
<protein>
    <submittedName>
        <fullName evidence="1">Uncharacterized protein</fullName>
    </submittedName>
</protein>
<name>A0A059G2H0_9PROT</name>
<dbReference type="RefSeq" id="WP_035540907.1">
    <property type="nucleotide sequence ID" value="NZ_ARYL01000037.1"/>
</dbReference>
<evidence type="ECO:0000313" key="2">
    <source>
        <dbReference type="Proteomes" id="UP000024942"/>
    </source>
</evidence>
<proteinExistence type="predicted"/>
<reference evidence="1 2" key="1">
    <citation type="journal article" date="2014" name="Antonie Van Leeuwenhoek">
        <title>Hyphomonas beringensis sp. nov. and Hyphomonas chukchiensis sp. nov., isolated from surface seawater of the Bering Sea and Chukchi Sea.</title>
        <authorList>
            <person name="Li C."/>
            <person name="Lai Q."/>
            <person name="Li G."/>
            <person name="Dong C."/>
            <person name="Wang J."/>
            <person name="Liao Y."/>
            <person name="Shao Z."/>
        </authorList>
    </citation>
    <scope>NUCLEOTIDE SEQUENCE [LARGE SCALE GENOMIC DNA]</scope>
    <source>
        <strain evidence="1 2">SCH89</strain>
    </source>
</reference>
<accession>A0A059G2H0</accession>
<gene>
    <name evidence="1" type="ORF">HOC_17366</name>
</gene>
<sequence>MESAIPKLALSLSEETRFARLSELAELLESLDVGISGDRVMQLLLSDLFLGVFDPPDIEPVRSRYGHARFRNAQTIAIPDLSVFDARLLCVRSSGMADFDYRYATSRDVALTLHQVGALPMDTPKHLTKEAAAEVCAALATLPIEQFSENARNLLDGVLIERNRLMHWFEIAGLMSAPKHPAHRQLPEYETAANCNEPQRAVPFMVASPPPVRGRPNSDLWPRIQELVTELHRANPDRYNNEIASTVHATLTSEFPEQEILALSTIVRQMKRLRNAARSDSTTRQT</sequence>
<dbReference type="EMBL" id="ARYL01000037">
    <property type="protein sequence ID" value="KDA01062.1"/>
    <property type="molecule type" value="Genomic_DNA"/>
</dbReference>
<keyword evidence="2" id="KW-1185">Reference proteome</keyword>